<evidence type="ECO:0000313" key="9">
    <source>
        <dbReference type="EMBL" id="PNE40159.1"/>
    </source>
</evidence>
<dbReference type="PANTHER" id="PTHR43289:SF34">
    <property type="entry name" value="SERINE_THREONINE-PROTEIN KINASE YBDM-RELATED"/>
    <property type="match status" value="1"/>
</dbReference>
<feature type="domain" description="Protein kinase" evidence="8">
    <location>
        <begin position="266"/>
        <end position="511"/>
    </location>
</feature>
<proteinExistence type="inferred from homology"/>
<dbReference type="Gene3D" id="3.30.200.20">
    <property type="entry name" value="Phosphorylase Kinase, domain 1"/>
    <property type="match status" value="1"/>
</dbReference>
<organism evidence="9 10">
    <name type="scientific">Streptomyces noursei</name>
    <name type="common">Streptomyces albulus</name>
    <dbReference type="NCBI Taxonomy" id="1971"/>
    <lineage>
        <taxon>Bacteria</taxon>
        <taxon>Bacillati</taxon>
        <taxon>Actinomycetota</taxon>
        <taxon>Actinomycetes</taxon>
        <taxon>Kitasatosporales</taxon>
        <taxon>Streptomycetaceae</taxon>
        <taxon>Streptomyces</taxon>
    </lineage>
</organism>
<dbReference type="FunFam" id="3.30.479.30:FF:000004">
    <property type="entry name" value="Putative membrane protease family, stomatin"/>
    <property type="match status" value="1"/>
</dbReference>
<sequence>MEPLIIILAVVVALTSITLARTVRVIPQASVAIVERFGRYARTLNPGVHIVAPFIDSVVKRIDLREQVVPFPPQPVATRDHVVVNVDLLLCYQVTDPRAATYEVTSYIQAIEQLIATTLRSTIGGMDLERALVSREEINAALRRALGEATGKWGCRVNRIQLKGMEPPTSIHDSLKRRMRADRDKRVPALEAERVRESEALRPDAEEPDAEKRAGSIQAEVERDVTGIVPVGTESARTAPLSHPQTDVPPARQPLREDDPRRIDRYRLTARLGQGGMGTVYLGHSPGEHLVAVKVIQRELAADPTFRQRFAREITAARTVGGSHTAPVVDADPHGDPPWLATEYIPGPSLHDVLSQYGALPVKTLQTLAIGVAEVLAKIHQLGIVHRDLKPGNIILSATGPRVIDFGIARALDDTAITRTDHVVGTRGFLAPEQLTGAPVTFATDLYAFGMVLCHAAGAVPAVGEPLDSALGLLPSRLADIVTRCLDHDPAGRPKPAEVIAQLADHHHPSGEDWLPPLVRTLIDLHKDPTDATS</sequence>
<protein>
    <recommendedName>
        <fullName evidence="8">Protein kinase domain-containing protein</fullName>
    </recommendedName>
</protein>
<dbReference type="InterPro" id="IPR017441">
    <property type="entry name" value="Protein_kinase_ATP_BS"/>
</dbReference>
<dbReference type="PRINTS" id="PR00721">
    <property type="entry name" value="STOMATIN"/>
</dbReference>
<dbReference type="InterPro" id="IPR036013">
    <property type="entry name" value="Band_7/SPFH_dom_sf"/>
</dbReference>
<dbReference type="InterPro" id="IPR000719">
    <property type="entry name" value="Prot_kinase_dom"/>
</dbReference>
<comment type="caution">
    <text evidence="9">The sequence shown here is derived from an EMBL/GenBank/DDBJ whole genome shotgun (WGS) entry which is preliminary data.</text>
</comment>
<dbReference type="GO" id="GO:0098552">
    <property type="term" value="C:side of membrane"/>
    <property type="evidence" value="ECO:0007669"/>
    <property type="project" value="UniProtKB-ARBA"/>
</dbReference>
<dbReference type="SMART" id="SM00244">
    <property type="entry name" value="PHB"/>
    <property type="match status" value="1"/>
</dbReference>
<dbReference type="InterPro" id="IPR001107">
    <property type="entry name" value="Band_7"/>
</dbReference>
<evidence type="ECO:0000256" key="5">
    <source>
        <dbReference type="ARBA" id="ARBA00022840"/>
    </source>
</evidence>
<name>A0A2N8PGL5_STRNR</name>
<dbReference type="AlphaFoldDB" id="A0A2N8PGL5"/>
<dbReference type="InterPro" id="IPR008271">
    <property type="entry name" value="Ser/Thr_kinase_AS"/>
</dbReference>
<keyword evidence="5 6" id="KW-0067">ATP-binding</keyword>
<dbReference type="SMART" id="SM00220">
    <property type="entry name" value="S_TKc"/>
    <property type="match status" value="1"/>
</dbReference>
<evidence type="ECO:0000256" key="3">
    <source>
        <dbReference type="ARBA" id="ARBA00022741"/>
    </source>
</evidence>
<dbReference type="GO" id="GO:0004674">
    <property type="term" value="F:protein serine/threonine kinase activity"/>
    <property type="evidence" value="ECO:0007669"/>
    <property type="project" value="TreeGrafter"/>
</dbReference>
<dbReference type="SUPFAM" id="SSF56112">
    <property type="entry name" value="Protein kinase-like (PK-like)"/>
    <property type="match status" value="1"/>
</dbReference>
<reference evidence="10" key="1">
    <citation type="submission" date="2015-09" db="EMBL/GenBank/DDBJ databases">
        <authorList>
            <person name="Graham D.E."/>
            <person name="Mahan K.M."/>
            <person name="Klingeman D.M."/>
            <person name="Fida T."/>
            <person name="Giannone R.J."/>
            <person name="Hettich R.L."/>
            <person name="Parry R.J."/>
            <person name="Spain J.C."/>
        </authorList>
    </citation>
    <scope>NUCLEOTIDE SEQUENCE [LARGE SCALE GENOMIC DNA]</scope>
    <source>
        <strain evidence="10">JCM 4701</strain>
    </source>
</reference>
<dbReference type="PROSITE" id="PS00107">
    <property type="entry name" value="PROTEIN_KINASE_ATP"/>
    <property type="match status" value="1"/>
</dbReference>
<dbReference type="SUPFAM" id="SSF117892">
    <property type="entry name" value="Band 7/SPFH domain"/>
    <property type="match status" value="1"/>
</dbReference>
<evidence type="ECO:0000256" key="4">
    <source>
        <dbReference type="ARBA" id="ARBA00022777"/>
    </source>
</evidence>
<evidence type="ECO:0000256" key="2">
    <source>
        <dbReference type="ARBA" id="ARBA00022679"/>
    </source>
</evidence>
<dbReference type="PANTHER" id="PTHR43289">
    <property type="entry name" value="MITOGEN-ACTIVATED PROTEIN KINASE KINASE KINASE 20-RELATED"/>
    <property type="match status" value="1"/>
</dbReference>
<feature type="binding site" evidence="6">
    <location>
        <position position="294"/>
    </location>
    <ligand>
        <name>ATP</name>
        <dbReference type="ChEBI" id="CHEBI:30616"/>
    </ligand>
</feature>
<feature type="region of interest" description="Disordered" evidence="7">
    <location>
        <begin position="235"/>
        <end position="257"/>
    </location>
</feature>
<accession>A0A2N8PGL5</accession>
<dbReference type="PROSITE" id="PS50011">
    <property type="entry name" value="PROTEIN_KINASE_DOM"/>
    <property type="match status" value="1"/>
</dbReference>
<evidence type="ECO:0000256" key="1">
    <source>
        <dbReference type="ARBA" id="ARBA00008164"/>
    </source>
</evidence>
<dbReference type="PROSITE" id="PS00108">
    <property type="entry name" value="PROTEIN_KINASE_ST"/>
    <property type="match status" value="1"/>
</dbReference>
<dbReference type="GO" id="GO:0005886">
    <property type="term" value="C:plasma membrane"/>
    <property type="evidence" value="ECO:0007669"/>
    <property type="project" value="UniProtKB-ARBA"/>
</dbReference>
<dbReference type="CDD" id="cd14014">
    <property type="entry name" value="STKc_PknB_like"/>
    <property type="match status" value="1"/>
</dbReference>
<comment type="similarity">
    <text evidence="1">Belongs to the band 7/mec-2 family.</text>
</comment>
<dbReference type="Proteomes" id="UP000236047">
    <property type="component" value="Unassembled WGS sequence"/>
</dbReference>
<evidence type="ECO:0000256" key="6">
    <source>
        <dbReference type="PROSITE-ProRule" id="PRU10141"/>
    </source>
</evidence>
<dbReference type="InterPro" id="IPR001972">
    <property type="entry name" value="Stomatin_HflK_fam"/>
</dbReference>
<keyword evidence="2" id="KW-0808">Transferase</keyword>
<keyword evidence="4" id="KW-0418">Kinase</keyword>
<keyword evidence="3 6" id="KW-0547">Nucleotide-binding</keyword>
<dbReference type="CDD" id="cd08829">
    <property type="entry name" value="SPFH_paraslipin"/>
    <property type="match status" value="1"/>
</dbReference>
<dbReference type="Gene3D" id="3.30.479.30">
    <property type="entry name" value="Band 7 domain"/>
    <property type="match status" value="1"/>
</dbReference>
<keyword evidence="10" id="KW-1185">Reference proteome</keyword>
<dbReference type="GO" id="GO:0005524">
    <property type="term" value="F:ATP binding"/>
    <property type="evidence" value="ECO:0007669"/>
    <property type="project" value="UniProtKB-UniRule"/>
</dbReference>
<dbReference type="Pfam" id="PF00069">
    <property type="entry name" value="Pkinase"/>
    <property type="match status" value="1"/>
</dbReference>
<evidence type="ECO:0000313" key="10">
    <source>
        <dbReference type="Proteomes" id="UP000236047"/>
    </source>
</evidence>
<dbReference type="Gene3D" id="1.10.510.10">
    <property type="entry name" value="Transferase(Phosphotransferase) domain 1"/>
    <property type="match status" value="1"/>
</dbReference>
<gene>
    <name evidence="9" type="ORF">AOB60_03880</name>
</gene>
<dbReference type="InterPro" id="IPR011009">
    <property type="entry name" value="Kinase-like_dom_sf"/>
</dbReference>
<feature type="region of interest" description="Disordered" evidence="7">
    <location>
        <begin position="177"/>
        <end position="218"/>
    </location>
</feature>
<evidence type="ECO:0000256" key="7">
    <source>
        <dbReference type="SAM" id="MobiDB-lite"/>
    </source>
</evidence>
<dbReference type="EMBL" id="LJSN01000002">
    <property type="protein sequence ID" value="PNE40159.1"/>
    <property type="molecule type" value="Genomic_DNA"/>
</dbReference>
<dbReference type="Pfam" id="PF01145">
    <property type="entry name" value="Band_7"/>
    <property type="match status" value="1"/>
</dbReference>
<evidence type="ECO:0000259" key="8">
    <source>
        <dbReference type="PROSITE" id="PS50011"/>
    </source>
</evidence>